<feature type="transmembrane region" description="Helical" evidence="14">
    <location>
        <begin position="400"/>
        <end position="421"/>
    </location>
</feature>
<feature type="region of interest" description="Disordered" evidence="13">
    <location>
        <begin position="686"/>
        <end position="732"/>
    </location>
</feature>
<evidence type="ECO:0000256" key="8">
    <source>
        <dbReference type="ARBA" id="ARBA00023157"/>
    </source>
</evidence>
<comment type="similarity">
    <text evidence="2 12">Belongs to the G-protein coupled receptor 1 family.</text>
</comment>
<dbReference type="InterPro" id="IPR000276">
    <property type="entry name" value="GPCR_Rhodpsn"/>
</dbReference>
<evidence type="ECO:0000256" key="4">
    <source>
        <dbReference type="ARBA" id="ARBA00022692"/>
    </source>
</evidence>
<comment type="caution">
    <text evidence="16">The sequence shown here is derived from an EMBL/GenBank/DDBJ whole genome shotgun (WGS) entry which is preliminary data.</text>
</comment>
<evidence type="ECO:0000259" key="15">
    <source>
        <dbReference type="PROSITE" id="PS50262"/>
    </source>
</evidence>
<reference evidence="16 17" key="1">
    <citation type="submission" date="2019-06" db="EMBL/GenBank/DDBJ databases">
        <title>Draft genomes of female and male turbot (Scophthalmus maximus).</title>
        <authorList>
            <person name="Xu H."/>
            <person name="Xu X.-W."/>
            <person name="Shao C."/>
            <person name="Chen S."/>
        </authorList>
    </citation>
    <scope>NUCLEOTIDE SEQUENCE [LARGE SCALE GENOMIC DNA]</scope>
    <source>
        <strain evidence="16">Ysfricsl-2016a</strain>
        <tissue evidence="16">Blood</tissue>
    </source>
</reference>
<feature type="compositionally biased region" description="Polar residues" evidence="13">
    <location>
        <begin position="696"/>
        <end position="718"/>
    </location>
</feature>
<evidence type="ECO:0000256" key="2">
    <source>
        <dbReference type="ARBA" id="ARBA00010663"/>
    </source>
</evidence>
<keyword evidence="6 12" id="KW-0297">G-protein coupled receptor</keyword>
<dbReference type="AlphaFoldDB" id="A0A6A4RUT0"/>
<dbReference type="Gene3D" id="1.20.1070.10">
    <property type="entry name" value="Rhodopsin 7-helix transmembrane proteins"/>
    <property type="match status" value="1"/>
</dbReference>
<dbReference type="InterPro" id="IPR017452">
    <property type="entry name" value="GPCR_Rhodpsn_7TM"/>
</dbReference>
<evidence type="ECO:0000256" key="6">
    <source>
        <dbReference type="ARBA" id="ARBA00023040"/>
    </source>
</evidence>
<keyword evidence="4 12" id="KW-0812">Transmembrane</keyword>
<organism evidence="16 17">
    <name type="scientific">Scophthalmus maximus</name>
    <name type="common">Turbot</name>
    <name type="synonym">Psetta maxima</name>
    <dbReference type="NCBI Taxonomy" id="52904"/>
    <lineage>
        <taxon>Eukaryota</taxon>
        <taxon>Metazoa</taxon>
        <taxon>Chordata</taxon>
        <taxon>Craniata</taxon>
        <taxon>Vertebrata</taxon>
        <taxon>Euteleostomi</taxon>
        <taxon>Actinopterygii</taxon>
        <taxon>Neopterygii</taxon>
        <taxon>Teleostei</taxon>
        <taxon>Neoteleostei</taxon>
        <taxon>Acanthomorphata</taxon>
        <taxon>Carangaria</taxon>
        <taxon>Pleuronectiformes</taxon>
        <taxon>Pleuronectoidei</taxon>
        <taxon>Scophthalmidae</taxon>
        <taxon>Scophthalmus</taxon>
    </lineage>
</organism>
<evidence type="ECO:0000256" key="3">
    <source>
        <dbReference type="ARBA" id="ARBA00022475"/>
    </source>
</evidence>
<evidence type="ECO:0000256" key="1">
    <source>
        <dbReference type="ARBA" id="ARBA00004651"/>
    </source>
</evidence>
<evidence type="ECO:0000256" key="13">
    <source>
        <dbReference type="SAM" id="MobiDB-lite"/>
    </source>
</evidence>
<feature type="region of interest" description="Disordered" evidence="13">
    <location>
        <begin position="123"/>
        <end position="151"/>
    </location>
</feature>
<feature type="transmembrane region" description="Helical" evidence="14">
    <location>
        <begin position="512"/>
        <end position="532"/>
    </location>
</feature>
<keyword evidence="9 12" id="KW-0675">Receptor</keyword>
<keyword evidence="10" id="KW-0325">Glycoprotein</keyword>
<keyword evidence="7 14" id="KW-0472">Membrane</keyword>
<dbReference type="PRINTS" id="PR00237">
    <property type="entry name" value="GPCRRHODOPSN"/>
</dbReference>
<keyword evidence="5 14" id="KW-1133">Transmembrane helix</keyword>
<evidence type="ECO:0000313" key="17">
    <source>
        <dbReference type="Proteomes" id="UP000438429"/>
    </source>
</evidence>
<dbReference type="PANTHER" id="PTHR24234">
    <property type="entry name" value="LYSOPHOSPHATIDIC ACID RECEPTOR 5/SPHINGOSYLPHOSPHORYLCHOLINE RECEPTOR"/>
    <property type="match status" value="1"/>
</dbReference>
<gene>
    <name evidence="16" type="ORF">F2P81_024687</name>
</gene>
<evidence type="ECO:0000256" key="5">
    <source>
        <dbReference type="ARBA" id="ARBA00022989"/>
    </source>
</evidence>
<feature type="transmembrane region" description="Helical" evidence="14">
    <location>
        <begin position="557"/>
        <end position="579"/>
    </location>
</feature>
<dbReference type="GO" id="GO:0000082">
    <property type="term" value="P:G1/S transition of mitotic cell cycle"/>
    <property type="evidence" value="ECO:0007669"/>
    <property type="project" value="TreeGrafter"/>
</dbReference>
<feature type="transmembrane region" description="Helical" evidence="14">
    <location>
        <begin position="600"/>
        <end position="629"/>
    </location>
</feature>
<comment type="subcellular location">
    <subcellularLocation>
        <location evidence="1">Cell membrane</location>
        <topology evidence="1">Multi-pass membrane protein</topology>
    </subcellularLocation>
</comment>
<evidence type="ECO:0000256" key="10">
    <source>
        <dbReference type="ARBA" id="ARBA00023180"/>
    </source>
</evidence>
<sequence length="732" mass="82734">MNLHSNNFLQDFQIQVPFQFTTTPNSHRAAGRCSASITEEEEEAPLQLKMMKSKPDEEDYWNSSKFKAFTFDDEDDEFSRLKESKQAVNSIRGLVEEDDDEDDVEKVSWSGEPVGSISWSVRETAASNHRTDREPAFPKINTETPPLSRSHSGYSLSSLFKEVLFRELESRQTALRHFIHYLTETRDQKLLLELLRALGRTEDMVLLQYKEHLSIADENKRRDFLKSCLSLPFPADDSAHVQDHYTLLERQIIIEATDGQAERGGKVEMFHKFPRRASIVNMPLITTLYYCCFYHYEEPELMMSDFREAVLCDSVGGKGKAEGVVRRRRPVHLQKLARIHQEEVARDLQQGRRHPAEELRSHTDYIMHDPPEMDTVSVAINGSVVTACEPPYDAGRLPLVLLYSGVLVVGLPSNLLTLGLTWQQLSRGSVLGIYLWSLSLCDLTYLLTLPLWASYVSRGHVWPWSSAACKVTGYIFFNNMYVSIFLLCCVSCDRYVAVVYSLESRGLRRQRLAVLIALAIVLLVAVGHLPVFTMSEGDTAERDRRCFEPSQSSSKVAAFNCARFMVGFLIPLLLLVVTNRGILANVQRSTGLQREQKERVRWLAVAVVVLFLVCFAPYHLILLVRAVMFHLTGPNAASCLLEETMYTPYTVSLGLSTLNSAVNPILYVLSSDNIRKELNRGLAQVCGRARTRPRSHSSQNETRPNKTSSDPKTLSDLNAATEEQRGGKPPGS</sequence>
<accession>A0A6A4RUT0</accession>
<dbReference type="Proteomes" id="UP000438429">
    <property type="component" value="Unassembled WGS sequence"/>
</dbReference>
<keyword evidence="11 12" id="KW-0807">Transducer</keyword>
<evidence type="ECO:0000256" key="9">
    <source>
        <dbReference type="ARBA" id="ARBA00023170"/>
    </source>
</evidence>
<keyword evidence="8" id="KW-1015">Disulfide bond</keyword>
<feature type="transmembrane region" description="Helical" evidence="14">
    <location>
        <begin position="480"/>
        <end position="500"/>
    </location>
</feature>
<dbReference type="GO" id="GO:0005886">
    <property type="term" value="C:plasma membrane"/>
    <property type="evidence" value="ECO:0007669"/>
    <property type="project" value="UniProtKB-SubCell"/>
</dbReference>
<evidence type="ECO:0000256" key="7">
    <source>
        <dbReference type="ARBA" id="ARBA00023136"/>
    </source>
</evidence>
<keyword evidence="3" id="KW-1003">Cell membrane</keyword>
<dbReference type="PANTHER" id="PTHR24234:SF7">
    <property type="entry name" value="G-PROTEIN COUPLED RECEPTOR 132-RELATED"/>
    <property type="match status" value="1"/>
</dbReference>
<dbReference type="FunFam" id="1.20.1070.10:FF:000065">
    <property type="entry name" value="G-protein coupled receptor 4"/>
    <property type="match status" value="1"/>
</dbReference>
<dbReference type="Pfam" id="PF00001">
    <property type="entry name" value="7tm_1"/>
    <property type="match status" value="1"/>
</dbReference>
<dbReference type="PRINTS" id="PR01157">
    <property type="entry name" value="P2YPURNOCPTR"/>
</dbReference>
<name>A0A6A4RUT0_SCOMX</name>
<proteinExistence type="inferred from homology"/>
<dbReference type="EMBL" id="VEVO01000022">
    <property type="protein sequence ID" value="KAF0024057.1"/>
    <property type="molecule type" value="Genomic_DNA"/>
</dbReference>
<protein>
    <recommendedName>
        <fullName evidence="15">G-protein coupled receptors family 1 profile domain-containing protein</fullName>
    </recommendedName>
</protein>
<evidence type="ECO:0000313" key="16">
    <source>
        <dbReference type="EMBL" id="KAF0024057.1"/>
    </source>
</evidence>
<evidence type="ECO:0000256" key="11">
    <source>
        <dbReference type="ARBA" id="ARBA00023224"/>
    </source>
</evidence>
<dbReference type="GO" id="GO:0004930">
    <property type="term" value="F:G protein-coupled receptor activity"/>
    <property type="evidence" value="ECO:0007669"/>
    <property type="project" value="UniProtKB-KW"/>
</dbReference>
<evidence type="ECO:0000256" key="12">
    <source>
        <dbReference type="RuleBase" id="RU000688"/>
    </source>
</evidence>
<dbReference type="PROSITE" id="PS00237">
    <property type="entry name" value="G_PROTEIN_RECEP_F1_1"/>
    <property type="match status" value="1"/>
</dbReference>
<feature type="transmembrane region" description="Helical" evidence="14">
    <location>
        <begin position="433"/>
        <end position="455"/>
    </location>
</feature>
<dbReference type="PROSITE" id="PS50262">
    <property type="entry name" value="G_PROTEIN_RECEP_F1_2"/>
    <property type="match status" value="1"/>
</dbReference>
<feature type="transmembrane region" description="Helical" evidence="14">
    <location>
        <begin position="649"/>
        <end position="670"/>
    </location>
</feature>
<dbReference type="SUPFAM" id="SSF81321">
    <property type="entry name" value="Family A G protein-coupled receptor-like"/>
    <property type="match status" value="1"/>
</dbReference>
<evidence type="ECO:0000256" key="14">
    <source>
        <dbReference type="SAM" id="Phobius"/>
    </source>
</evidence>
<feature type="domain" description="G-protein coupled receptors family 1 profile" evidence="15">
    <location>
        <begin position="413"/>
        <end position="667"/>
    </location>
</feature>
<dbReference type="GO" id="GO:0010972">
    <property type="term" value="P:negative regulation of G2/M transition of mitotic cell cycle"/>
    <property type="evidence" value="ECO:0007669"/>
    <property type="project" value="TreeGrafter"/>
</dbReference>